<feature type="compositionally biased region" description="Low complexity" evidence="1">
    <location>
        <begin position="204"/>
        <end position="213"/>
    </location>
</feature>
<reference evidence="2 3" key="1">
    <citation type="journal article" date="2011" name="Proc. Natl. Acad. Sci. U.S.A.">
        <title>Evolutionary erosion of yeast sex chromosomes by mating-type switching accidents.</title>
        <authorList>
            <person name="Gordon J.L."/>
            <person name="Armisen D."/>
            <person name="Proux-Wera E."/>
            <person name="Oheigeartaigh S.S."/>
            <person name="Byrne K.P."/>
            <person name="Wolfe K.H."/>
        </authorList>
    </citation>
    <scope>NUCLEOTIDE SEQUENCE [LARGE SCALE GENOMIC DNA]</scope>
    <source>
        <strain evidence="3">ATCC 76901 / BCRC 22586 / CBS 4309 / NBRC 1992 / NRRL Y-12630</strain>
    </source>
</reference>
<organism evidence="2 3">
    <name type="scientific">Naumovozyma castellii</name>
    <name type="common">Yeast</name>
    <name type="synonym">Saccharomyces castellii</name>
    <dbReference type="NCBI Taxonomy" id="27288"/>
    <lineage>
        <taxon>Eukaryota</taxon>
        <taxon>Fungi</taxon>
        <taxon>Dikarya</taxon>
        <taxon>Ascomycota</taxon>
        <taxon>Saccharomycotina</taxon>
        <taxon>Saccharomycetes</taxon>
        <taxon>Saccharomycetales</taxon>
        <taxon>Saccharomycetaceae</taxon>
        <taxon>Naumovozyma</taxon>
    </lineage>
</organism>
<dbReference type="GeneID" id="96900618"/>
<dbReference type="HOGENOM" id="CLU_060779_1_0_1"/>
<protein>
    <recommendedName>
        <fullName evidence="4">Maintenance of telomere capping protein 2</fullName>
    </recommendedName>
</protein>
<feature type="region of interest" description="Disordered" evidence="1">
    <location>
        <begin position="178"/>
        <end position="214"/>
    </location>
</feature>
<dbReference type="EMBL" id="HE576752">
    <property type="protein sequence ID" value="CCC67137.1"/>
    <property type="molecule type" value="Genomic_DNA"/>
</dbReference>
<dbReference type="OrthoDB" id="5582146at2759"/>
<dbReference type="KEGG" id="ncs:NCAS_0A05790"/>
<accession>G0V6P1</accession>
<reference key="2">
    <citation type="submission" date="2011-08" db="EMBL/GenBank/DDBJ databases">
        <title>Genome sequence of Naumovozyma castellii.</title>
        <authorList>
            <person name="Gordon J.L."/>
            <person name="Armisen D."/>
            <person name="Proux-Wera E."/>
            <person name="OhEigeartaigh S.S."/>
            <person name="Byrne K.P."/>
            <person name="Wolfe K.H."/>
        </authorList>
    </citation>
    <scope>NUCLEOTIDE SEQUENCE</scope>
    <source>
        <strain>Type strain:CBS 4309</strain>
    </source>
</reference>
<dbReference type="InParanoid" id="G0V6P1"/>
<dbReference type="STRING" id="1064592.G0V6P1"/>
<evidence type="ECO:0000313" key="3">
    <source>
        <dbReference type="Proteomes" id="UP000001640"/>
    </source>
</evidence>
<dbReference type="OMA" id="HKFWFAC"/>
<dbReference type="Proteomes" id="UP000001640">
    <property type="component" value="Chromosome 1"/>
</dbReference>
<evidence type="ECO:0000256" key="1">
    <source>
        <dbReference type="SAM" id="MobiDB-lite"/>
    </source>
</evidence>
<evidence type="ECO:0000313" key="2">
    <source>
        <dbReference type="EMBL" id="CCC67137.1"/>
    </source>
</evidence>
<keyword evidence="3" id="KW-1185">Reference proteome</keyword>
<dbReference type="eggNOG" id="ENOG502QQMN">
    <property type="taxonomic scope" value="Eukaryota"/>
</dbReference>
<feature type="compositionally biased region" description="Polar residues" evidence="1">
    <location>
        <begin position="189"/>
        <end position="203"/>
    </location>
</feature>
<gene>
    <name evidence="2" type="primary">NCAS0A05790</name>
    <name evidence="2" type="ordered locus">NCAS_0A05790</name>
</gene>
<name>G0V6P1_NAUCA</name>
<dbReference type="FunCoup" id="G0V6P1">
    <property type="interactions" value="130"/>
</dbReference>
<evidence type="ECO:0008006" key="4">
    <source>
        <dbReference type="Google" id="ProtNLM"/>
    </source>
</evidence>
<dbReference type="RefSeq" id="XP_003673520.1">
    <property type="nucleotide sequence ID" value="XM_003673472.1"/>
</dbReference>
<proteinExistence type="predicted"/>
<dbReference type="AlphaFoldDB" id="G0V6P1"/>
<sequence>MNNNYKLPDFETCFRYSVAARRSFLSIINADYLVDEQKPELIIKESIERSYLCGDDPVRYSIVSNVEEIQSTDENLEDKTMLSISIIPNINTLSKEDQVKLVRKIHDIDRVNESAGQGRVHVIIGVIPWKFEDFRPKENKPRKSGLGGDNSILISNIKLDDWLTHKFWFACSGPNNLQSGSQTEHRASTPDSMSPAMSINSDTSSESESSESSGKIQLLNEVNSPYENVYMQSSIKRYILDVIVHLRMHRLSYHAKGGGAHMGALRDVIQLAKLISFNAGKKFVVPQSVKQASVWYFPMHMKLINDITMDSSTLYGSKPRLVNELLDKLKQIKSIKVEGVENPLFLESLVVQDVLLKVVPPI</sequence>